<dbReference type="PROSITE" id="PS51257">
    <property type="entry name" value="PROKAR_LIPOPROTEIN"/>
    <property type="match status" value="1"/>
</dbReference>
<dbReference type="EMBL" id="BAAARV010000013">
    <property type="protein sequence ID" value="GAA2333905.1"/>
    <property type="molecule type" value="Genomic_DNA"/>
</dbReference>
<dbReference type="PANTHER" id="PTHR30483:SF38">
    <property type="entry name" value="BLR7848 PROTEIN"/>
    <property type="match status" value="1"/>
</dbReference>
<comment type="similarity">
    <text evidence="1">Belongs to the leucine-binding protein family.</text>
</comment>
<evidence type="ECO:0000313" key="6">
    <source>
        <dbReference type="Proteomes" id="UP001501444"/>
    </source>
</evidence>
<keyword evidence="6" id="KW-1185">Reference proteome</keyword>
<evidence type="ECO:0000259" key="4">
    <source>
        <dbReference type="Pfam" id="PF13458"/>
    </source>
</evidence>
<reference evidence="6" key="1">
    <citation type="journal article" date="2019" name="Int. J. Syst. Evol. Microbiol.">
        <title>The Global Catalogue of Microorganisms (GCM) 10K type strain sequencing project: providing services to taxonomists for standard genome sequencing and annotation.</title>
        <authorList>
            <consortium name="The Broad Institute Genomics Platform"/>
            <consortium name="The Broad Institute Genome Sequencing Center for Infectious Disease"/>
            <person name="Wu L."/>
            <person name="Ma J."/>
        </authorList>
    </citation>
    <scope>NUCLEOTIDE SEQUENCE [LARGE SCALE GENOMIC DNA]</scope>
    <source>
        <strain evidence="6">JCM 3272</strain>
    </source>
</reference>
<evidence type="ECO:0000256" key="1">
    <source>
        <dbReference type="ARBA" id="ARBA00010062"/>
    </source>
</evidence>
<dbReference type="InterPro" id="IPR028081">
    <property type="entry name" value="Leu-bd"/>
</dbReference>
<dbReference type="InterPro" id="IPR051010">
    <property type="entry name" value="BCAA_transport"/>
</dbReference>
<accession>A0ABP5SLD7</accession>
<dbReference type="InterPro" id="IPR028082">
    <property type="entry name" value="Peripla_BP_I"/>
</dbReference>
<dbReference type="Proteomes" id="UP001501444">
    <property type="component" value="Unassembled WGS sequence"/>
</dbReference>
<dbReference type="Gene3D" id="3.40.50.2300">
    <property type="match status" value="2"/>
</dbReference>
<feature type="domain" description="Leucine-binding protein" evidence="4">
    <location>
        <begin position="34"/>
        <end position="376"/>
    </location>
</feature>
<dbReference type="PANTHER" id="PTHR30483">
    <property type="entry name" value="LEUCINE-SPECIFIC-BINDING PROTEIN"/>
    <property type="match status" value="1"/>
</dbReference>
<name>A0ABP5SLD7_9ACTN</name>
<gene>
    <name evidence="5" type="ORF">GCM10010170_013330</name>
</gene>
<protein>
    <submittedName>
        <fullName evidence="5">ABC transporter substrate-binding protein</fullName>
    </submittedName>
</protein>
<evidence type="ECO:0000256" key="2">
    <source>
        <dbReference type="ARBA" id="ARBA00022729"/>
    </source>
</evidence>
<feature type="chain" id="PRO_5046217985" evidence="3">
    <location>
        <begin position="27"/>
        <end position="385"/>
    </location>
</feature>
<feature type="signal peptide" evidence="3">
    <location>
        <begin position="1"/>
        <end position="26"/>
    </location>
</feature>
<dbReference type="Pfam" id="PF13458">
    <property type="entry name" value="Peripla_BP_6"/>
    <property type="match status" value="1"/>
</dbReference>
<proteinExistence type="inferred from homology"/>
<dbReference type="SUPFAM" id="SSF53822">
    <property type="entry name" value="Periplasmic binding protein-like I"/>
    <property type="match status" value="1"/>
</dbReference>
<sequence>MPRWRNLAAMLAVALTASTGCTDANAGNDADVVVAASLELSGNAADLGVAYQRALELRAAQINASGLLGRRRVTVRFQDNRGDPAIASSQITAFTEDPSVVAIVTGACAECTIGAAERIDARRKPTIALSPVAEVSAPVSQRRYIFRLAPNADDNAVVLGRELGRAGQRRLAFLSSDDAYGRGGTDALTREAGKIGAKVVAHAQYAPSDADLGHAARAALAGNPDAVVVWGYPPQAALAVAALRGDGYHGQVYLDADAAGDLFLGGPAANTDGTALVFIQTLAIDDVIATTPAKAARRQWFQDYTSHYGTYHGHASFAADALQLVANAVARSGSIDGETLRARLETSQIDGLSGPIRFTPNNHSGFMPQALTMLEARAGRWRLAG</sequence>
<comment type="caution">
    <text evidence="5">The sequence shown here is derived from an EMBL/GenBank/DDBJ whole genome shotgun (WGS) entry which is preliminary data.</text>
</comment>
<evidence type="ECO:0000313" key="5">
    <source>
        <dbReference type="EMBL" id="GAA2333905.1"/>
    </source>
</evidence>
<keyword evidence="2 3" id="KW-0732">Signal</keyword>
<organism evidence="5 6">
    <name type="scientific">Dactylosporangium salmoneum</name>
    <dbReference type="NCBI Taxonomy" id="53361"/>
    <lineage>
        <taxon>Bacteria</taxon>
        <taxon>Bacillati</taxon>
        <taxon>Actinomycetota</taxon>
        <taxon>Actinomycetes</taxon>
        <taxon>Micromonosporales</taxon>
        <taxon>Micromonosporaceae</taxon>
        <taxon>Dactylosporangium</taxon>
    </lineage>
</organism>
<evidence type="ECO:0000256" key="3">
    <source>
        <dbReference type="SAM" id="SignalP"/>
    </source>
</evidence>